<dbReference type="Proteomes" id="UP000308267">
    <property type="component" value="Unassembled WGS sequence"/>
</dbReference>
<evidence type="ECO:0000313" key="1">
    <source>
        <dbReference type="EMBL" id="TGZ67393.1"/>
    </source>
</evidence>
<reference evidence="1 2" key="1">
    <citation type="journal article" date="2019" name="BMC Genomics">
        <title>New insights from Opisthorchis felineus genome: update on genomics of the epidemiologically important liver flukes.</title>
        <authorList>
            <person name="Ershov N.I."/>
            <person name="Mordvinov V.A."/>
            <person name="Prokhortchouk E.B."/>
            <person name="Pakharukova M.Y."/>
            <person name="Gunbin K.V."/>
            <person name="Ustyantsev K."/>
            <person name="Genaev M.A."/>
            <person name="Blinov A.G."/>
            <person name="Mazur A."/>
            <person name="Boulygina E."/>
            <person name="Tsygankova S."/>
            <person name="Khrameeva E."/>
            <person name="Chekanov N."/>
            <person name="Fan G."/>
            <person name="Xiao A."/>
            <person name="Zhang H."/>
            <person name="Xu X."/>
            <person name="Yang H."/>
            <person name="Solovyev V."/>
            <person name="Lee S.M."/>
            <person name="Liu X."/>
            <person name="Afonnikov D.A."/>
            <person name="Skryabin K.G."/>
        </authorList>
    </citation>
    <scope>NUCLEOTIDE SEQUENCE [LARGE SCALE GENOMIC DNA]</scope>
    <source>
        <strain evidence="1">AK-0245</strain>
        <tissue evidence="1">Whole organism</tissue>
    </source>
</reference>
<name>A0A4S2LUB3_OPIFE</name>
<evidence type="ECO:0000313" key="2">
    <source>
        <dbReference type="Proteomes" id="UP000308267"/>
    </source>
</evidence>
<dbReference type="AlphaFoldDB" id="A0A4S2LUB3"/>
<dbReference type="EMBL" id="SJOL01006418">
    <property type="protein sequence ID" value="TGZ67393.1"/>
    <property type="molecule type" value="Genomic_DNA"/>
</dbReference>
<sequence length="82" mass="9328">MVAQKNILQCLKAQTDRSLLRPFSMCPHCHEALYRIQAANSILLTVPILPALALTVCIQNHNTHFDHPPARPTQSYRIVLQR</sequence>
<proteinExistence type="predicted"/>
<organism evidence="1 2">
    <name type="scientific">Opisthorchis felineus</name>
    <dbReference type="NCBI Taxonomy" id="147828"/>
    <lineage>
        <taxon>Eukaryota</taxon>
        <taxon>Metazoa</taxon>
        <taxon>Spiralia</taxon>
        <taxon>Lophotrochozoa</taxon>
        <taxon>Platyhelminthes</taxon>
        <taxon>Trematoda</taxon>
        <taxon>Digenea</taxon>
        <taxon>Opisthorchiida</taxon>
        <taxon>Opisthorchiata</taxon>
        <taxon>Opisthorchiidae</taxon>
        <taxon>Opisthorchis</taxon>
    </lineage>
</organism>
<gene>
    <name evidence="1" type="ORF">CRM22_004815</name>
</gene>
<keyword evidence="2" id="KW-1185">Reference proteome</keyword>
<protein>
    <submittedName>
        <fullName evidence="1">Uncharacterized protein</fullName>
    </submittedName>
</protein>
<comment type="caution">
    <text evidence="1">The sequence shown here is derived from an EMBL/GenBank/DDBJ whole genome shotgun (WGS) entry which is preliminary data.</text>
</comment>
<accession>A0A4S2LUB3</accession>